<sequence length="135" mass="14321">MSYSLSLYRFSDGELAPPDLDAVRAVLSSVRAGPKTGDGATEHWIRAADSSEAEVGVFDNFVSVENPQAGDVWKIIIELTDRLGAGILLPSGAFLCPEGMRAHLPEGMEDDAAFVPAITLAAFERAAGPFTEPLT</sequence>
<protein>
    <submittedName>
        <fullName evidence="1">Uncharacterized protein</fullName>
    </submittedName>
</protein>
<reference evidence="1 2" key="2">
    <citation type="journal article" date="2016" name="Genome Announc.">
        <title>Complete Genome Sequence of Streptomyces ambofaciens DSM 40697, a Paradigm for Genome Plasticity Studies.</title>
        <authorList>
            <person name="Thibessard A."/>
            <person name="Leblond P."/>
        </authorList>
    </citation>
    <scope>NUCLEOTIDE SEQUENCE [LARGE SCALE GENOMIC DNA]</scope>
    <source>
        <strain evidence="1 2">DSM 40697</strain>
    </source>
</reference>
<organism evidence="1 2">
    <name type="scientific">Streptomyces ambofaciens</name>
    <dbReference type="NCBI Taxonomy" id="1889"/>
    <lineage>
        <taxon>Bacteria</taxon>
        <taxon>Bacillati</taxon>
        <taxon>Actinomycetota</taxon>
        <taxon>Actinomycetes</taxon>
        <taxon>Kitasatosporales</taxon>
        <taxon>Streptomycetaceae</taxon>
        <taxon>Streptomyces</taxon>
    </lineage>
</organism>
<dbReference type="Proteomes" id="UP000076720">
    <property type="component" value="Chromosome"/>
</dbReference>
<dbReference type="RefSeq" id="WP_063481952.1">
    <property type="nucleotide sequence ID" value="NZ_CP012949.1"/>
</dbReference>
<accession>A0ABM6AXQ5</accession>
<dbReference type="EMBL" id="CP012949">
    <property type="protein sequence ID" value="ANB06216.1"/>
    <property type="molecule type" value="Genomic_DNA"/>
</dbReference>
<evidence type="ECO:0000313" key="2">
    <source>
        <dbReference type="Proteomes" id="UP000076720"/>
    </source>
</evidence>
<reference evidence="2" key="1">
    <citation type="submission" date="2015-10" db="EMBL/GenBank/DDBJ databases">
        <title>Complete genome sequence of Streptomyces ambofaciens DSM 40697.</title>
        <authorList>
            <person name="Thibessard A."/>
            <person name="Leblond P."/>
        </authorList>
    </citation>
    <scope>NUCLEOTIDE SEQUENCE [LARGE SCALE GENOMIC DNA]</scope>
    <source>
        <strain evidence="2">DSM 40697</strain>
    </source>
</reference>
<evidence type="ECO:0000313" key="1">
    <source>
        <dbReference type="EMBL" id="ANB06216.1"/>
    </source>
</evidence>
<keyword evidence="2" id="KW-1185">Reference proteome</keyword>
<proteinExistence type="predicted"/>
<gene>
    <name evidence="1" type="ORF">SAM40697_2256</name>
</gene>
<name>A0ABM6AXQ5_STRAM</name>